<dbReference type="Gene3D" id="1.10.287.1490">
    <property type="match status" value="1"/>
</dbReference>
<feature type="domain" description="AprE-like beta-barrel" evidence="12">
    <location>
        <begin position="339"/>
        <end position="428"/>
    </location>
</feature>
<evidence type="ECO:0000256" key="4">
    <source>
        <dbReference type="ARBA" id="ARBA00022475"/>
    </source>
</evidence>
<dbReference type="Pfam" id="PF25994">
    <property type="entry name" value="HH_AprE"/>
    <property type="match status" value="1"/>
</dbReference>
<evidence type="ECO:0000313" key="14">
    <source>
        <dbReference type="EMBL" id="SEP86802.1"/>
    </source>
</evidence>
<keyword evidence="3 9" id="KW-0813">Transport</keyword>
<dbReference type="PANTHER" id="PTHR30386">
    <property type="entry name" value="MEMBRANE FUSION SUBUNIT OF EMRAB-TOLC MULTIDRUG EFFLUX PUMP"/>
    <property type="match status" value="1"/>
</dbReference>
<keyword evidence="16" id="KW-1185">Reference proteome</keyword>
<dbReference type="Pfam" id="PF26002">
    <property type="entry name" value="Beta-barrel_AprE"/>
    <property type="match status" value="1"/>
</dbReference>
<keyword evidence="7 9" id="KW-1133">Transmembrane helix</keyword>
<dbReference type="EMBL" id="FOFX01000007">
    <property type="protein sequence ID" value="SEP86802.1"/>
    <property type="molecule type" value="Genomic_DNA"/>
</dbReference>
<dbReference type="InterPro" id="IPR050739">
    <property type="entry name" value="MFP"/>
</dbReference>
<dbReference type="NCBIfam" id="TIGR01843">
    <property type="entry name" value="type_I_hlyD"/>
    <property type="match status" value="1"/>
</dbReference>
<evidence type="ECO:0000256" key="3">
    <source>
        <dbReference type="ARBA" id="ARBA00022448"/>
    </source>
</evidence>
<dbReference type="GO" id="GO:0006508">
    <property type="term" value="P:proteolysis"/>
    <property type="evidence" value="ECO:0007669"/>
    <property type="project" value="UniProtKB-KW"/>
</dbReference>
<keyword evidence="14" id="KW-0645">Protease</keyword>
<dbReference type="InterPro" id="IPR058982">
    <property type="entry name" value="Beta-barrel_AprE"/>
</dbReference>
<reference evidence="14 15" key="2">
    <citation type="submission" date="2016-10" db="EMBL/GenBank/DDBJ databases">
        <authorList>
            <person name="de Groot N.N."/>
        </authorList>
    </citation>
    <scope>NUCLEOTIDE SEQUENCE [LARGE SCALE GENOMIC DNA]</scope>
    <source>
        <strain evidence="13">Nm10</strain>
        <strain evidence="14 15">Nm9</strain>
    </source>
</reference>
<feature type="domain" description="AprE-like long alpha-helical hairpin" evidence="11">
    <location>
        <begin position="108"/>
        <end position="293"/>
    </location>
</feature>
<evidence type="ECO:0000256" key="10">
    <source>
        <dbReference type="SAM" id="Coils"/>
    </source>
</evidence>
<dbReference type="SUPFAM" id="SSF111369">
    <property type="entry name" value="HlyD-like secretion proteins"/>
    <property type="match status" value="1"/>
</dbReference>
<protein>
    <recommendedName>
        <fullName evidence="9">Membrane fusion protein (MFP) family protein</fullName>
    </recommendedName>
</protein>
<evidence type="ECO:0000256" key="2">
    <source>
        <dbReference type="ARBA" id="ARBA00009477"/>
    </source>
</evidence>
<evidence type="ECO:0000256" key="9">
    <source>
        <dbReference type="RuleBase" id="RU365093"/>
    </source>
</evidence>
<evidence type="ECO:0000313" key="15">
    <source>
        <dbReference type="Proteomes" id="UP000181998"/>
    </source>
</evidence>
<proteinExistence type="inferred from homology"/>
<evidence type="ECO:0000313" key="13">
    <source>
        <dbReference type="EMBL" id="SDT89216.1"/>
    </source>
</evidence>
<dbReference type="KEGG" id="nur:ATY38_15030"/>
<dbReference type="GO" id="GO:0015031">
    <property type="term" value="P:protein transport"/>
    <property type="evidence" value="ECO:0007669"/>
    <property type="project" value="InterPro"/>
</dbReference>
<evidence type="ECO:0000256" key="1">
    <source>
        <dbReference type="ARBA" id="ARBA00004377"/>
    </source>
</evidence>
<evidence type="ECO:0000256" key="5">
    <source>
        <dbReference type="ARBA" id="ARBA00022519"/>
    </source>
</evidence>
<keyword evidence="5 9" id="KW-0997">Cell inner membrane</keyword>
<dbReference type="PANTHER" id="PTHR30386:SF17">
    <property type="entry name" value="ALKALINE PROTEASE SECRETION PROTEIN APRE"/>
    <property type="match status" value="1"/>
</dbReference>
<dbReference type="OrthoDB" id="9775513at2"/>
<dbReference type="InterPro" id="IPR010129">
    <property type="entry name" value="T1SS_HlyD"/>
</dbReference>
<accession>A0A0S3ANE6</accession>
<feature type="coiled-coil region" evidence="10">
    <location>
        <begin position="241"/>
        <end position="290"/>
    </location>
</feature>
<comment type="similarity">
    <text evidence="2 9">Belongs to the membrane fusion protein (MFP) (TC 8.A.1) family.</text>
</comment>
<feature type="transmembrane region" description="Helical" evidence="9">
    <location>
        <begin position="34"/>
        <end position="52"/>
    </location>
</feature>
<evidence type="ECO:0000259" key="12">
    <source>
        <dbReference type="Pfam" id="PF26002"/>
    </source>
</evidence>
<keyword evidence="14" id="KW-0378">Hydrolase</keyword>
<gene>
    <name evidence="13" type="ORF">SAMN05216406_10864</name>
    <name evidence="14" type="ORF">SAMN05421510_100737</name>
</gene>
<evidence type="ECO:0000256" key="7">
    <source>
        <dbReference type="ARBA" id="ARBA00022989"/>
    </source>
</evidence>
<dbReference type="Proteomes" id="UP000182882">
    <property type="component" value="Unassembled WGS sequence"/>
</dbReference>
<evidence type="ECO:0000256" key="8">
    <source>
        <dbReference type="ARBA" id="ARBA00023136"/>
    </source>
</evidence>
<keyword evidence="10" id="KW-0175">Coiled coil</keyword>
<dbReference type="AlphaFoldDB" id="A0A0S3ANE6"/>
<dbReference type="GO" id="GO:0005886">
    <property type="term" value="C:plasma membrane"/>
    <property type="evidence" value="ECO:0007669"/>
    <property type="project" value="UniProtKB-SubCell"/>
</dbReference>
<dbReference type="Proteomes" id="UP000181998">
    <property type="component" value="Unassembled WGS sequence"/>
</dbReference>
<keyword evidence="6 9" id="KW-0812">Transmembrane</keyword>
<evidence type="ECO:0000259" key="11">
    <source>
        <dbReference type="Pfam" id="PF25994"/>
    </source>
</evidence>
<dbReference type="GO" id="GO:0008233">
    <property type="term" value="F:peptidase activity"/>
    <property type="evidence" value="ECO:0007669"/>
    <property type="project" value="UniProtKB-KW"/>
</dbReference>
<dbReference type="EMBL" id="FNLN01000008">
    <property type="protein sequence ID" value="SDT89216.1"/>
    <property type="molecule type" value="Genomic_DNA"/>
</dbReference>
<sequence length="451" mass="50168">MKLVAEEKESIIESVPMVDLSTQVKTDETTYTKLGWWIVLAGFCGFILWSSIAPLDKGVPVMGTVTVASHLQAVQHQTGGIIDDILVKEGDHVKLGQILVRMNDVQIKAQAEITRSQLYAARAIEARLLAERDGANEITFPKELLASQDDPRVANNISIQNQLFSSRKLALQHEIAAIDESTAGLKLQLRGLEASMTSKKQQLKFLEEQLFSLRDLAMDGFVPHNRVLELERAYTQLTGDISSATGDIGRTQRQITELEQRRIHRLQEYQKEVRQTLSDVQREAEALSSRLIGQDFELANVEVKAPVDGIVVGMNVFTKGGVISPGFKLMDIVPSDDMLIITGQVPVHLIDKIHVDLPVDLIFSALNQKKTPNIPGIVTQVSADRLVDEHSGFPFYSIKAKVTPEGMKQLADEQIRAGMPVEIFIKTGERSLMNYLFKPILDRVHSSLSEE</sequence>
<keyword evidence="4 9" id="KW-1003">Cell membrane</keyword>
<dbReference type="Gene3D" id="2.40.50.100">
    <property type="match status" value="1"/>
</dbReference>
<evidence type="ECO:0000256" key="6">
    <source>
        <dbReference type="ARBA" id="ARBA00022692"/>
    </source>
</evidence>
<feature type="coiled-coil region" evidence="10">
    <location>
        <begin position="189"/>
        <end position="216"/>
    </location>
</feature>
<dbReference type="PRINTS" id="PR01490">
    <property type="entry name" value="RTXTOXIND"/>
</dbReference>
<name>A0A0S3ANE6_9PROT</name>
<dbReference type="STRING" id="44577.ATY38_15030"/>
<comment type="subcellular location">
    <subcellularLocation>
        <location evidence="1 9">Cell inner membrane</location>
        <topology evidence="1 9">Single-pass membrane protein</topology>
    </subcellularLocation>
</comment>
<keyword evidence="8 9" id="KW-0472">Membrane</keyword>
<organism evidence="14 15">
    <name type="scientific">Nitrosomonas ureae</name>
    <dbReference type="NCBI Taxonomy" id="44577"/>
    <lineage>
        <taxon>Bacteria</taxon>
        <taxon>Pseudomonadati</taxon>
        <taxon>Pseudomonadota</taxon>
        <taxon>Betaproteobacteria</taxon>
        <taxon>Nitrosomonadales</taxon>
        <taxon>Nitrosomonadaceae</taxon>
        <taxon>Nitrosomonas</taxon>
    </lineage>
</organism>
<dbReference type="InterPro" id="IPR058781">
    <property type="entry name" value="HH_AprE-like"/>
</dbReference>
<evidence type="ECO:0000313" key="16">
    <source>
        <dbReference type="Proteomes" id="UP000182882"/>
    </source>
</evidence>
<reference evidence="16" key="1">
    <citation type="submission" date="2016-10" db="EMBL/GenBank/DDBJ databases">
        <authorList>
            <person name="Varghese N."/>
            <person name="Submissions S."/>
        </authorList>
    </citation>
    <scope>NUCLEOTIDE SEQUENCE [LARGE SCALE GENOMIC DNA]</scope>
    <source>
        <strain evidence="16">Nm10</strain>
    </source>
</reference>